<keyword evidence="1" id="KW-0175">Coiled coil</keyword>
<organism evidence="3 4">
    <name type="scientific">Schistosoma bovis</name>
    <name type="common">Blood fluke</name>
    <dbReference type="NCBI Taxonomy" id="6184"/>
    <lineage>
        <taxon>Eukaryota</taxon>
        <taxon>Metazoa</taxon>
        <taxon>Spiralia</taxon>
        <taxon>Lophotrochozoa</taxon>
        <taxon>Platyhelminthes</taxon>
        <taxon>Trematoda</taxon>
        <taxon>Digenea</taxon>
        <taxon>Strigeidida</taxon>
        <taxon>Schistosomatoidea</taxon>
        <taxon>Schistosomatidae</taxon>
        <taxon>Schistosoma</taxon>
    </lineage>
</organism>
<proteinExistence type="predicted"/>
<evidence type="ECO:0000313" key="4">
    <source>
        <dbReference type="Proteomes" id="UP000290809"/>
    </source>
</evidence>
<dbReference type="InterPro" id="IPR051235">
    <property type="entry name" value="CEP152/SHC-Transforming"/>
</dbReference>
<feature type="coiled-coil region" evidence="1">
    <location>
        <begin position="324"/>
        <end position="418"/>
    </location>
</feature>
<dbReference type="Proteomes" id="UP000290809">
    <property type="component" value="Unassembled WGS sequence"/>
</dbReference>
<evidence type="ECO:0000256" key="1">
    <source>
        <dbReference type="SAM" id="Coils"/>
    </source>
</evidence>
<feature type="region of interest" description="Disordered" evidence="2">
    <location>
        <begin position="84"/>
        <end position="106"/>
    </location>
</feature>
<dbReference type="STRING" id="6184.A0A430Q593"/>
<dbReference type="EMBL" id="QMKO01002666">
    <property type="protein sequence ID" value="RTG82871.1"/>
    <property type="molecule type" value="Genomic_DNA"/>
</dbReference>
<sequence length="995" mass="113049">MINFDHNEFKINDLEVDHEDPILKQELNQLIYEQLSNFDFSDEENQLGLAANDAVPCDSNDLMSIFEAEKLSLLEGAIQNFGECSENETTNSNELTSSKNDSEQTRNGCRFAESHGQCTLNTCGFQHPEDPNNKSERFENPNNGHPACSNYHNETKDGSSGPVLSWDLSLPDETGDKLSDVARHNVEPCTAQGVILTLPNHTESLQMSSSAWSFGAAPSSYFMSTANPKNAIWPGRSKVPTPFDITYDQMTHTAIPVSTLDMQPRKLHPASNEPDKTTSHKNGFIPCITPIKTCSINEKIDSCLLPNDKQDRRELLYAARGHQLQELQTEIVQLREDIAKEKRLSNHRLLLAEGDKEILRSKLSAMEDTVKSLREELVAKQENSEVLQKQLKQNEELQKKLDDELRALRSTNESLSSQLVELTTGNALKRAEEREAQLTEYLEQRFISKTEEIRAELNTTQRHLTQKDELRDFRDQVSIYESVLKLDVYFHNNGNDENQFSYESSEFTSTGIKGRHSGKSVAFADTIERSHASLHRRRPCSAIERPIHNHIKNYRLFRDGKQPYSDNDDFADKVCEYEQDGFFHSLTRQGILTSTPAVSVISPKSPMAKLRNELERCLLNYKAKREQVTKLHETLYTTRCQLHQSREALEKAEKSAKLLQERVLSLEQELSTLRSIGDNPGPREVLLSGQLERLKGDYAHLEQELQVSRVYFTSNIFLPLLTSVLCLTCRLFSIIQTTRTRLQAALGAEAKALEAERTISERLAASVAERDAAVDRAKALCEAQYTVMRRRLEADWANERETNARRAEQKLADMKKGICEMEREVQRITNLYQESQISTKKAVENAVMEVSCIITIDGCAMKLRETERMRFWREELPEQIEVARQSWILQMKTQNTEVNALINKFKDKSSQTEACVSMNVSVNTSYIAKSTACVQTELGELLPIKFGITMDDPIPDSFNSNEIKTAILSKYPILSEYLSAECLFNLCTHLTETSV</sequence>
<comment type="caution">
    <text evidence="3">The sequence shown here is derived from an EMBL/GenBank/DDBJ whole genome shotgun (WGS) entry which is preliminary data.</text>
</comment>
<evidence type="ECO:0000313" key="3">
    <source>
        <dbReference type="EMBL" id="RTG82871.1"/>
    </source>
</evidence>
<name>A0A430Q593_SCHBO</name>
<dbReference type="PANTHER" id="PTHR10337:SF6">
    <property type="entry name" value="CENTROSOMAL PROTEIN OF 152 KDA"/>
    <property type="match status" value="1"/>
</dbReference>
<reference evidence="3 4" key="1">
    <citation type="journal article" date="2019" name="PLoS Pathog.">
        <title>Genome sequence of the bovine parasite Schistosoma bovis Tanzania.</title>
        <authorList>
            <person name="Oey H."/>
            <person name="Zakrzewski M."/>
            <person name="Gobert G."/>
            <person name="Gravermann K."/>
            <person name="Stoye J."/>
            <person name="Jones M."/>
            <person name="Mcmanus D."/>
            <person name="Krause L."/>
        </authorList>
    </citation>
    <scope>NUCLEOTIDE SEQUENCE [LARGE SCALE GENOMIC DNA]</scope>
    <source>
        <strain evidence="3 4">TAN1997</strain>
    </source>
</reference>
<protein>
    <submittedName>
        <fullName evidence="3">Uncharacterized protein</fullName>
    </submittedName>
</protein>
<feature type="region of interest" description="Disordered" evidence="2">
    <location>
        <begin position="129"/>
        <end position="160"/>
    </location>
</feature>
<dbReference type="GO" id="GO:0005813">
    <property type="term" value="C:centrosome"/>
    <property type="evidence" value="ECO:0007669"/>
    <property type="project" value="TreeGrafter"/>
</dbReference>
<keyword evidence="4" id="KW-1185">Reference proteome</keyword>
<dbReference type="GO" id="GO:0007099">
    <property type="term" value="P:centriole replication"/>
    <property type="evidence" value="ECO:0007669"/>
    <property type="project" value="TreeGrafter"/>
</dbReference>
<feature type="coiled-coil region" evidence="1">
    <location>
        <begin position="607"/>
        <end position="676"/>
    </location>
</feature>
<feature type="compositionally biased region" description="Basic and acidic residues" evidence="2">
    <location>
        <begin position="129"/>
        <end position="139"/>
    </location>
</feature>
<accession>A0A430Q593</accession>
<gene>
    <name evidence="3" type="ORF">DC041_0006245</name>
</gene>
<dbReference type="PANTHER" id="PTHR10337">
    <property type="entry name" value="SHC TRANSFORMING PROTEIN"/>
    <property type="match status" value="1"/>
</dbReference>
<dbReference type="AlphaFoldDB" id="A0A430Q593"/>
<feature type="compositionally biased region" description="Low complexity" evidence="2">
    <location>
        <begin position="87"/>
        <end position="98"/>
    </location>
</feature>
<evidence type="ECO:0000256" key="2">
    <source>
        <dbReference type="SAM" id="MobiDB-lite"/>
    </source>
</evidence>